<sequence length="394" mass="46037">MSHQREPILTRRRLAGVRSSAVARDAEKRVPKKNKRFRKTKNTSKPKKQSDNFHPRKNASNTHSHNVNNTNRGSPNMTDNHMRQGRHRAKESGSKEGNRLKPFAHKPRFTKNNFSKDVFRRTNRHVPRTPFQCYDCEHVVYGCHSNFRYQNQFRFGYRANAFVNDYFAPNFYGFYNNAHQYTPAKTRKSTPKRKSPKKNNNESKPTVPNKKGPIPKWVPKNDNHVWYMDSGSSKHMTERKALFANFKNKYGRNVRFGNKLSAPIMGYRDILHEKITINKVAYVEGLSHNLINIKKFSDKGLEVNFRETKCSIKTLEGKELIRGTHKSNLYTINFQNYNVLWHRRLSHLNYPTINQLAKAGLVTGLPSLKFTKEQLYSTCEMGKIKEQLDFNRSS</sequence>
<dbReference type="EMBL" id="JARYMX010000002">
    <property type="protein sequence ID" value="KAJ9561285.1"/>
    <property type="molecule type" value="Genomic_DNA"/>
</dbReference>
<dbReference type="Pfam" id="PF22936">
    <property type="entry name" value="Pol_BBD"/>
    <property type="match status" value="1"/>
</dbReference>
<feature type="compositionally biased region" description="Basic residues" evidence="1">
    <location>
        <begin position="30"/>
        <end position="47"/>
    </location>
</feature>
<keyword evidence="5" id="KW-1185">Reference proteome</keyword>
<feature type="compositionally biased region" description="Basic residues" evidence="1">
    <location>
        <begin position="185"/>
        <end position="197"/>
    </location>
</feature>
<dbReference type="AlphaFoldDB" id="A0AA38THX8"/>
<feature type="domain" description="Retrovirus-related Pol polyprotein from transposon TNT 1-94-like beta-barrel" evidence="3">
    <location>
        <begin position="226"/>
        <end position="300"/>
    </location>
</feature>
<accession>A0AA38THX8</accession>
<evidence type="ECO:0000259" key="3">
    <source>
        <dbReference type="Pfam" id="PF22936"/>
    </source>
</evidence>
<evidence type="ECO:0008006" key="6">
    <source>
        <dbReference type="Google" id="ProtNLM"/>
    </source>
</evidence>
<name>A0AA38THX8_9ASTR</name>
<organism evidence="4 5">
    <name type="scientific">Centaurea solstitialis</name>
    <name type="common">yellow star-thistle</name>
    <dbReference type="NCBI Taxonomy" id="347529"/>
    <lineage>
        <taxon>Eukaryota</taxon>
        <taxon>Viridiplantae</taxon>
        <taxon>Streptophyta</taxon>
        <taxon>Embryophyta</taxon>
        <taxon>Tracheophyta</taxon>
        <taxon>Spermatophyta</taxon>
        <taxon>Magnoliopsida</taxon>
        <taxon>eudicotyledons</taxon>
        <taxon>Gunneridae</taxon>
        <taxon>Pentapetalae</taxon>
        <taxon>asterids</taxon>
        <taxon>campanulids</taxon>
        <taxon>Asterales</taxon>
        <taxon>Asteraceae</taxon>
        <taxon>Carduoideae</taxon>
        <taxon>Cardueae</taxon>
        <taxon>Centaureinae</taxon>
        <taxon>Centaurea</taxon>
    </lineage>
</organism>
<evidence type="ECO:0000256" key="1">
    <source>
        <dbReference type="SAM" id="MobiDB-lite"/>
    </source>
</evidence>
<feature type="compositionally biased region" description="Basic and acidic residues" evidence="1">
    <location>
        <begin position="90"/>
        <end position="99"/>
    </location>
</feature>
<feature type="region of interest" description="Disordered" evidence="1">
    <location>
        <begin position="1"/>
        <end position="109"/>
    </location>
</feature>
<evidence type="ECO:0000313" key="5">
    <source>
        <dbReference type="Proteomes" id="UP001172457"/>
    </source>
</evidence>
<proteinExistence type="predicted"/>
<comment type="caution">
    <text evidence="4">The sequence shown here is derived from an EMBL/GenBank/DDBJ whole genome shotgun (WGS) entry which is preliminary data.</text>
</comment>
<evidence type="ECO:0000259" key="2">
    <source>
        <dbReference type="Pfam" id="PF13976"/>
    </source>
</evidence>
<dbReference type="Proteomes" id="UP001172457">
    <property type="component" value="Chromosome 2"/>
</dbReference>
<feature type="domain" description="GAG-pre-integrase" evidence="2">
    <location>
        <begin position="339"/>
        <end position="383"/>
    </location>
</feature>
<reference evidence="4" key="1">
    <citation type="submission" date="2023-03" db="EMBL/GenBank/DDBJ databases">
        <title>Chromosome-scale reference genome and RAD-based genetic map of yellow starthistle (Centaurea solstitialis) reveal putative structural variation and QTLs associated with invader traits.</title>
        <authorList>
            <person name="Reatini B."/>
            <person name="Cang F.A."/>
            <person name="Jiang Q."/>
            <person name="Mckibben M.T.W."/>
            <person name="Barker M.S."/>
            <person name="Rieseberg L.H."/>
            <person name="Dlugosch K.M."/>
        </authorList>
    </citation>
    <scope>NUCLEOTIDE SEQUENCE</scope>
    <source>
        <strain evidence="4">CAN-66</strain>
        <tissue evidence="4">Leaf</tissue>
    </source>
</reference>
<dbReference type="InterPro" id="IPR054722">
    <property type="entry name" value="PolX-like_BBD"/>
</dbReference>
<feature type="region of interest" description="Disordered" evidence="1">
    <location>
        <begin position="183"/>
        <end position="215"/>
    </location>
</feature>
<evidence type="ECO:0000313" key="4">
    <source>
        <dbReference type="EMBL" id="KAJ9561285.1"/>
    </source>
</evidence>
<gene>
    <name evidence="4" type="ORF">OSB04_006445</name>
</gene>
<dbReference type="Pfam" id="PF13976">
    <property type="entry name" value="gag_pre-integrs"/>
    <property type="match status" value="1"/>
</dbReference>
<protein>
    <recommendedName>
        <fullName evidence="6">GAG-pre-integrase domain-containing protein</fullName>
    </recommendedName>
</protein>
<dbReference type="InterPro" id="IPR025724">
    <property type="entry name" value="GAG-pre-integrase_dom"/>
</dbReference>
<feature type="compositionally biased region" description="Low complexity" evidence="1">
    <location>
        <begin position="58"/>
        <end position="71"/>
    </location>
</feature>